<dbReference type="PANTHER" id="PTHR34315">
    <property type="match status" value="1"/>
</dbReference>
<gene>
    <name evidence="4" type="ORF">ST47_g1133</name>
</gene>
<protein>
    <recommendedName>
        <fullName evidence="3">Thioesterase domain-containing protein</fullName>
    </recommendedName>
</protein>
<reference evidence="4 5" key="1">
    <citation type="journal article" date="2016" name="Sci. Rep.">
        <title>Draft genome sequencing and secretome analysis of fungal phytopathogen Ascochyta rabiei provides insight into the necrotrophic effector repertoire.</title>
        <authorList>
            <person name="Verma S."/>
            <person name="Gazara R.K."/>
            <person name="Nizam S."/>
            <person name="Parween S."/>
            <person name="Chattopadhyay D."/>
            <person name="Verma P.K."/>
        </authorList>
    </citation>
    <scope>NUCLEOTIDE SEQUENCE [LARGE SCALE GENOMIC DNA]</scope>
    <source>
        <strain evidence="4 5">ArDII</strain>
    </source>
</reference>
<evidence type="ECO:0000256" key="2">
    <source>
        <dbReference type="SAM" id="MobiDB-lite"/>
    </source>
</evidence>
<dbReference type="SUPFAM" id="SSF49482">
    <property type="entry name" value="Aromatic compound dioxygenase"/>
    <property type="match status" value="2"/>
</dbReference>
<dbReference type="InterPro" id="IPR029069">
    <property type="entry name" value="HotDog_dom_sf"/>
</dbReference>
<dbReference type="AlphaFoldDB" id="A0A163L8M8"/>
<evidence type="ECO:0000256" key="1">
    <source>
        <dbReference type="ARBA" id="ARBA00022801"/>
    </source>
</evidence>
<dbReference type="InterPro" id="IPR006683">
    <property type="entry name" value="Thioestr_dom"/>
</dbReference>
<feature type="compositionally biased region" description="Low complexity" evidence="2">
    <location>
        <begin position="515"/>
        <end position="525"/>
    </location>
</feature>
<evidence type="ECO:0000313" key="5">
    <source>
        <dbReference type="Proteomes" id="UP000076837"/>
    </source>
</evidence>
<feature type="compositionally biased region" description="Gly residues" evidence="2">
    <location>
        <begin position="463"/>
        <end position="505"/>
    </location>
</feature>
<sequence length="633" mass="64818">MSIDNSAAPVKKLDPLNTLMGVRAVSVEPGDLAFAQAVGERFHDHRGKTVLGSIGVMIDGAMGGAVYSGLTSGHQSVLAQVTVSAGADIPDIADVGATGTLVHLDDGVGLASGQLRDENGTLLAVMAGRAMVVSRPPVVGIDDYVEGEPLPVPTPEKTSDLSGLSGSDVVEGIRDGKLERGPLAGLLDLAVVDVTPGSVVGEFAPVAWMANPLGAVQGGVLISAVDAITGLSAQTLTSVDQDYRVLDHKIDFLRSPDIGGPVLRAEASVIRAGRRLALIETRIVDAGGQVYVARPPLRQQPTQWRYSGVNKDIEASRLRVSRRRALALGGTISLGGLIAACSGNSGTATTTSAAAASTTTTSGASAAATSGDAVTALLAKAPQCVMSKEETQGPYWFDVDSIRGDIREDRPGTTLQVAMRVQDNSQCNVDGSIGAVSNAVVEIWHCDAGGVYSGFESGSLSANGGGGTPPAGGMGEPPSGAPGGGMGEPPSGAPGGMGGGMGGSGETSDGSYSVGDTEATTTDDGTYLRGAQTTDANGIAQFTTIFPGWYMGRTTHIHVKVHIDKKTVLTTQTFFDETLLDEVYSQSPYSEHTGRENNTNNASDGIYDDTGLMTVEKQSDGSYLAVINLGIDA</sequence>
<feature type="region of interest" description="Disordered" evidence="2">
    <location>
        <begin position="463"/>
        <end position="528"/>
    </location>
</feature>
<accession>A0A163L8M8</accession>
<name>A0A163L8M8_DIDRA</name>
<keyword evidence="5" id="KW-1185">Reference proteome</keyword>
<dbReference type="GO" id="GO:0005506">
    <property type="term" value="F:iron ion binding"/>
    <property type="evidence" value="ECO:0007669"/>
    <property type="project" value="InterPro"/>
</dbReference>
<feature type="domain" description="Thioesterase" evidence="3">
    <location>
        <begin position="214"/>
        <end position="290"/>
    </location>
</feature>
<proteinExistence type="predicted"/>
<dbReference type="Gene3D" id="3.10.129.10">
    <property type="entry name" value="Hotdog Thioesterase"/>
    <property type="match status" value="2"/>
</dbReference>
<dbReference type="STRING" id="5454.A0A163L8M8"/>
<comment type="caution">
    <text evidence="4">The sequence shown here is derived from an EMBL/GenBank/DDBJ whole genome shotgun (WGS) entry which is preliminary data.</text>
</comment>
<dbReference type="CDD" id="cd03443">
    <property type="entry name" value="PaaI_thioesterase"/>
    <property type="match status" value="1"/>
</dbReference>
<organism evidence="4 5">
    <name type="scientific">Didymella rabiei</name>
    <name type="common">Chickpea ascochyta blight fungus</name>
    <name type="synonym">Mycosphaerella rabiei</name>
    <dbReference type="NCBI Taxonomy" id="5454"/>
    <lineage>
        <taxon>Eukaryota</taxon>
        <taxon>Fungi</taxon>
        <taxon>Dikarya</taxon>
        <taxon>Ascomycota</taxon>
        <taxon>Pezizomycotina</taxon>
        <taxon>Dothideomycetes</taxon>
        <taxon>Pleosporomycetidae</taxon>
        <taxon>Pleosporales</taxon>
        <taxon>Pleosporineae</taxon>
        <taxon>Didymellaceae</taxon>
        <taxon>Ascochyta</taxon>
    </lineage>
</organism>
<dbReference type="GO" id="GO:0016702">
    <property type="term" value="F:oxidoreductase activity, acting on single donors with incorporation of molecular oxygen, incorporation of two atoms of oxygen"/>
    <property type="evidence" value="ECO:0007669"/>
    <property type="project" value="InterPro"/>
</dbReference>
<dbReference type="Proteomes" id="UP000076837">
    <property type="component" value="Unassembled WGS sequence"/>
</dbReference>
<dbReference type="SUPFAM" id="SSF54637">
    <property type="entry name" value="Thioesterase/thiol ester dehydrase-isomerase"/>
    <property type="match status" value="2"/>
</dbReference>
<dbReference type="InterPro" id="IPR003736">
    <property type="entry name" value="PAAI_dom"/>
</dbReference>
<dbReference type="NCBIfam" id="TIGR00369">
    <property type="entry name" value="unchar_dom_1"/>
    <property type="match status" value="1"/>
</dbReference>
<evidence type="ECO:0000313" key="4">
    <source>
        <dbReference type="EMBL" id="KZM27585.1"/>
    </source>
</evidence>
<dbReference type="Pfam" id="PF03061">
    <property type="entry name" value="4HBT"/>
    <property type="match status" value="1"/>
</dbReference>
<dbReference type="EMBL" id="JYNV01000060">
    <property type="protein sequence ID" value="KZM27585.1"/>
    <property type="molecule type" value="Genomic_DNA"/>
</dbReference>
<evidence type="ECO:0000259" key="3">
    <source>
        <dbReference type="Pfam" id="PF03061"/>
    </source>
</evidence>
<dbReference type="PANTHER" id="PTHR34315:SF1">
    <property type="entry name" value="INTRADIOL RING-CLEAVAGE DIOXYGENASES DOMAIN-CONTAINING PROTEIN-RELATED"/>
    <property type="match status" value="1"/>
</dbReference>
<dbReference type="GO" id="GO:0016787">
    <property type="term" value="F:hydrolase activity"/>
    <property type="evidence" value="ECO:0007669"/>
    <property type="project" value="UniProtKB-KW"/>
</dbReference>
<dbReference type="CDD" id="cd03457">
    <property type="entry name" value="intradiol_dioxygenase_like"/>
    <property type="match status" value="1"/>
</dbReference>
<dbReference type="Gene3D" id="2.60.130.10">
    <property type="entry name" value="Aromatic compound dioxygenase"/>
    <property type="match status" value="2"/>
</dbReference>
<keyword evidence="1" id="KW-0378">Hydrolase</keyword>
<dbReference type="InterPro" id="IPR015889">
    <property type="entry name" value="Intradiol_dOase_core"/>
</dbReference>